<feature type="domain" description="J" evidence="1">
    <location>
        <begin position="36"/>
        <end position="111"/>
    </location>
</feature>
<dbReference type="InterPro" id="IPR001623">
    <property type="entry name" value="DnaJ_domain"/>
</dbReference>
<dbReference type="Pfam" id="PF00226">
    <property type="entry name" value="DnaJ"/>
    <property type="match status" value="1"/>
</dbReference>
<evidence type="ECO:0000313" key="3">
    <source>
        <dbReference type="EMBL" id="CAE8701851.1"/>
    </source>
</evidence>
<accession>A0A813ENG9</accession>
<protein>
    <recommendedName>
        <fullName evidence="1">J domain-containing protein</fullName>
    </recommendedName>
</protein>
<proteinExistence type="predicted"/>
<dbReference type="EMBL" id="CAJNNV010010935">
    <property type="protein sequence ID" value="CAE8599264.1"/>
    <property type="molecule type" value="Genomic_DNA"/>
</dbReference>
<gene>
    <name evidence="2" type="ORF">PGLA1383_LOCUS17624</name>
    <name evidence="3" type="ORF">PGLA2088_LOCUS32189</name>
</gene>
<evidence type="ECO:0000313" key="4">
    <source>
        <dbReference type="Proteomes" id="UP000654075"/>
    </source>
</evidence>
<name>A0A813ENG9_POLGL</name>
<evidence type="ECO:0000259" key="1">
    <source>
        <dbReference type="PROSITE" id="PS50076"/>
    </source>
</evidence>
<dbReference type="EMBL" id="CAJNNW010029912">
    <property type="protein sequence ID" value="CAE8701851.1"/>
    <property type="molecule type" value="Genomic_DNA"/>
</dbReference>
<dbReference type="SUPFAM" id="SSF46565">
    <property type="entry name" value="Chaperone J-domain"/>
    <property type="match status" value="1"/>
</dbReference>
<dbReference type="AlphaFoldDB" id="A0A813ENG9"/>
<organism evidence="2 4">
    <name type="scientific">Polarella glacialis</name>
    <name type="common">Dinoflagellate</name>
    <dbReference type="NCBI Taxonomy" id="89957"/>
    <lineage>
        <taxon>Eukaryota</taxon>
        <taxon>Sar</taxon>
        <taxon>Alveolata</taxon>
        <taxon>Dinophyceae</taxon>
        <taxon>Suessiales</taxon>
        <taxon>Suessiaceae</taxon>
        <taxon>Polarella</taxon>
    </lineage>
</organism>
<dbReference type="Proteomes" id="UP000654075">
    <property type="component" value="Unassembled WGS sequence"/>
</dbReference>
<dbReference type="SMART" id="SM00271">
    <property type="entry name" value="DnaJ"/>
    <property type="match status" value="1"/>
</dbReference>
<dbReference type="OrthoDB" id="10250354at2759"/>
<dbReference type="CDD" id="cd06257">
    <property type="entry name" value="DnaJ"/>
    <property type="match status" value="1"/>
</dbReference>
<dbReference type="Proteomes" id="UP000626109">
    <property type="component" value="Unassembled WGS sequence"/>
</dbReference>
<dbReference type="InterPro" id="IPR036869">
    <property type="entry name" value="J_dom_sf"/>
</dbReference>
<comment type="caution">
    <text evidence="2">The sequence shown here is derived from an EMBL/GenBank/DDBJ whole genome shotgun (WGS) entry which is preliminary data.</text>
</comment>
<keyword evidence="4" id="KW-1185">Reference proteome</keyword>
<evidence type="ECO:0000313" key="2">
    <source>
        <dbReference type="EMBL" id="CAE8599264.1"/>
    </source>
</evidence>
<dbReference type="PROSITE" id="PS50076">
    <property type="entry name" value="DNAJ_2"/>
    <property type="match status" value="1"/>
</dbReference>
<dbReference type="Gene3D" id="1.10.287.110">
    <property type="entry name" value="DnaJ domain"/>
    <property type="match status" value="1"/>
</dbReference>
<reference evidence="2" key="1">
    <citation type="submission" date="2021-02" db="EMBL/GenBank/DDBJ databases">
        <authorList>
            <person name="Dougan E. K."/>
            <person name="Rhodes N."/>
            <person name="Thang M."/>
            <person name="Chan C."/>
        </authorList>
    </citation>
    <scope>NUCLEOTIDE SEQUENCE</scope>
</reference>
<sequence>MLGVSPAYRYCGNFRSFSHVLPWTAFRRTVSTDCEPCRALLGLPSGKVQEHEVRKAYRSVARQLHPDRGGKSEAFQELQKCYEQLLAEAKGKTGGKPEWLTQMKKDFATYNCC</sequence>